<gene>
    <name evidence="2" type="ORF">GUJ93_ZPchr0011g27122</name>
</gene>
<organism evidence="2 3">
    <name type="scientific">Zizania palustris</name>
    <name type="common">Northern wild rice</name>
    <dbReference type="NCBI Taxonomy" id="103762"/>
    <lineage>
        <taxon>Eukaryota</taxon>
        <taxon>Viridiplantae</taxon>
        <taxon>Streptophyta</taxon>
        <taxon>Embryophyta</taxon>
        <taxon>Tracheophyta</taxon>
        <taxon>Spermatophyta</taxon>
        <taxon>Magnoliopsida</taxon>
        <taxon>Liliopsida</taxon>
        <taxon>Poales</taxon>
        <taxon>Poaceae</taxon>
        <taxon>BOP clade</taxon>
        <taxon>Oryzoideae</taxon>
        <taxon>Oryzeae</taxon>
        <taxon>Zizaniinae</taxon>
        <taxon>Zizania</taxon>
    </lineage>
</organism>
<comment type="caution">
    <text evidence="2">The sequence shown here is derived from an EMBL/GenBank/DDBJ whole genome shotgun (WGS) entry which is preliminary data.</text>
</comment>
<proteinExistence type="predicted"/>
<feature type="domain" description="Bifunctional inhibitor/plant lipid transfer protein/seed storage helical" evidence="1">
    <location>
        <begin position="5"/>
        <end position="81"/>
    </location>
</feature>
<evidence type="ECO:0000259" key="1">
    <source>
        <dbReference type="Pfam" id="PF14368"/>
    </source>
</evidence>
<dbReference type="PANTHER" id="PTHR33286">
    <property type="entry name" value="BIFUNCTIONAL INHIBITOR/LIPID-TRANSFER PROTEIN/SEED STORAGE 2S ALBUMIN SUPERFAMILY PROTEIN"/>
    <property type="match status" value="1"/>
</dbReference>
<protein>
    <recommendedName>
        <fullName evidence="1">Bifunctional inhibitor/plant lipid transfer protein/seed storage helical domain-containing protein</fullName>
    </recommendedName>
</protein>
<dbReference type="AlphaFoldDB" id="A0A8J5WJ81"/>
<evidence type="ECO:0000313" key="3">
    <source>
        <dbReference type="Proteomes" id="UP000729402"/>
    </source>
</evidence>
<evidence type="ECO:0000313" key="2">
    <source>
        <dbReference type="EMBL" id="KAG8089838.1"/>
    </source>
</evidence>
<dbReference type="EMBL" id="JAAALK010000081">
    <property type="protein sequence ID" value="KAG8089838.1"/>
    <property type="molecule type" value="Genomic_DNA"/>
</dbReference>
<dbReference type="CDD" id="cd04660">
    <property type="entry name" value="nsLTP_like"/>
    <property type="match status" value="1"/>
</dbReference>
<dbReference type="PANTHER" id="PTHR33286:SF1">
    <property type="entry name" value="OS01G0800600 PROTEIN"/>
    <property type="match status" value="1"/>
</dbReference>
<name>A0A8J5WJ81_ZIZPA</name>
<dbReference type="Proteomes" id="UP000729402">
    <property type="component" value="Unassembled WGS sequence"/>
</dbReference>
<accession>A0A8J5WJ81</accession>
<reference evidence="2" key="2">
    <citation type="submission" date="2021-02" db="EMBL/GenBank/DDBJ databases">
        <authorList>
            <person name="Kimball J.A."/>
            <person name="Haas M.W."/>
            <person name="Macchietto M."/>
            <person name="Kono T."/>
            <person name="Duquette J."/>
            <person name="Shao M."/>
        </authorList>
    </citation>
    <scope>NUCLEOTIDE SEQUENCE</scope>
    <source>
        <tissue evidence="2">Fresh leaf tissue</tissue>
    </source>
</reference>
<dbReference type="InterPro" id="IPR016140">
    <property type="entry name" value="Bifunc_inhib/LTP/seed_store"/>
</dbReference>
<dbReference type="OrthoDB" id="678486at2759"/>
<keyword evidence="3" id="KW-1185">Reference proteome</keyword>
<dbReference type="InterPro" id="IPR044741">
    <property type="entry name" value="NsLTP-like"/>
</dbReference>
<sequence length="98" mass="10329">MAVATAAAADRCGKDLDELMGSCEGYLSFPAEPRVAPSTACCGVVRKVDVPCLCTMVTPEVVEQYISMDKAGYVAGYCRRPFVPASYGGSYHIPGPMA</sequence>
<dbReference type="Pfam" id="PF14368">
    <property type="entry name" value="LTP_2"/>
    <property type="match status" value="1"/>
</dbReference>
<reference evidence="2" key="1">
    <citation type="journal article" date="2021" name="bioRxiv">
        <title>Whole Genome Assembly and Annotation of Northern Wild Rice, Zizania palustris L., Supports a Whole Genome Duplication in the Zizania Genus.</title>
        <authorList>
            <person name="Haas M."/>
            <person name="Kono T."/>
            <person name="Macchietto M."/>
            <person name="Millas R."/>
            <person name="McGilp L."/>
            <person name="Shao M."/>
            <person name="Duquette J."/>
            <person name="Hirsch C.N."/>
            <person name="Kimball J."/>
        </authorList>
    </citation>
    <scope>NUCLEOTIDE SEQUENCE</scope>
    <source>
        <tissue evidence="2">Fresh leaf tissue</tissue>
    </source>
</reference>